<proteinExistence type="predicted"/>
<organism evidence="1">
    <name type="scientific">Bird deltacoronavirus PluvialisCN24</name>
    <dbReference type="NCBI Taxonomy" id="3237955"/>
    <lineage>
        <taxon>Viruses</taxon>
        <taxon>Riboviria</taxon>
        <taxon>Orthornavirae</taxon>
        <taxon>Pisuviricota</taxon>
        <taxon>Pisoniviricetes</taxon>
        <taxon>Nidovirales</taxon>
        <taxon>Cornidovirineae</taxon>
        <taxon>Coronaviridae</taxon>
        <taxon>Orthocoronavirinae</taxon>
        <taxon>Deltacoronavirus</taxon>
    </lineage>
</organism>
<evidence type="ECO:0000313" key="1">
    <source>
        <dbReference type="EMBL" id="XDG24498.1"/>
    </source>
</evidence>
<name>A0AB39AFR6_9NIDO</name>
<protein>
    <submittedName>
        <fullName evidence="1">NS6 protein</fullName>
    </submittedName>
</protein>
<dbReference type="EMBL" id="PP845477">
    <property type="protein sequence ID" value="XDG24498.1"/>
    <property type="molecule type" value="Genomic_RNA"/>
</dbReference>
<reference evidence="1" key="1">
    <citation type="submission" date="2024-05" db="EMBL/GenBank/DDBJ databases">
        <title>Avian Migration-Mediated Cross-Species Transmission and Recombination Shaping the Diversity of Gammacoronaviruses and Deltacoronaviruses.</title>
        <authorList>
            <person name="Han Y."/>
            <person name="Xu P."/>
            <person name="Xu Y."/>
            <person name="Wang Y."/>
            <person name="Hu J."/>
            <person name="Ma M."/>
            <person name="Li Z."/>
            <person name="Bo S."/>
            <person name="Zhao C."/>
            <person name="Ji L."/>
            <person name="Yuan Y."/>
            <person name="Zhao W."/>
            <person name="Wang J."/>
            <person name="Jin Q."/>
            <person name="Wu Z."/>
            <person name="He G."/>
        </authorList>
    </citation>
    <scope>NUCLEOTIDE SEQUENCE</scope>
    <source>
        <strain evidence="1">AvPs-DeltaCoV/SH21-SH91</strain>
    </source>
</reference>
<sequence length="88" mass="9826">MCKCTDLIPNLVKTCYVRSTPVASVISNNIKTKCFAYSLVLYINENPIALSVLPRKFLINDEPLLLECGCVYGKTFIITPNLRVIDDA</sequence>
<accession>A0AB39AFR6</accession>